<dbReference type="EC" id="3.-.-.-" evidence="3"/>
<dbReference type="InterPro" id="IPR012338">
    <property type="entry name" value="Beta-lactam/transpept-like"/>
</dbReference>
<proteinExistence type="predicted"/>
<name>A0ABW4N3R4_9CAUL</name>
<dbReference type="SUPFAM" id="SSF56601">
    <property type="entry name" value="beta-lactamase/transpeptidase-like"/>
    <property type="match status" value="1"/>
</dbReference>
<feature type="domain" description="Beta-lactamase-related" evidence="2">
    <location>
        <begin position="175"/>
        <end position="437"/>
    </location>
</feature>
<dbReference type="PANTHER" id="PTHR43283">
    <property type="entry name" value="BETA-LACTAMASE-RELATED"/>
    <property type="match status" value="1"/>
</dbReference>
<organism evidence="3 4">
    <name type="scientific">Phenylobacterium terrae</name>
    <dbReference type="NCBI Taxonomy" id="2665495"/>
    <lineage>
        <taxon>Bacteria</taxon>
        <taxon>Pseudomonadati</taxon>
        <taxon>Pseudomonadota</taxon>
        <taxon>Alphaproteobacteria</taxon>
        <taxon>Caulobacterales</taxon>
        <taxon>Caulobacteraceae</taxon>
        <taxon>Phenylobacterium</taxon>
    </lineage>
</organism>
<feature type="region of interest" description="Disordered" evidence="1">
    <location>
        <begin position="1"/>
        <end position="31"/>
    </location>
</feature>
<evidence type="ECO:0000313" key="3">
    <source>
        <dbReference type="EMBL" id="MFD1784468.1"/>
    </source>
</evidence>
<dbReference type="GO" id="GO:0016787">
    <property type="term" value="F:hydrolase activity"/>
    <property type="evidence" value="ECO:0007669"/>
    <property type="project" value="UniProtKB-KW"/>
</dbReference>
<dbReference type="Gene3D" id="3.40.710.10">
    <property type="entry name" value="DD-peptidase/beta-lactamase superfamily"/>
    <property type="match status" value="1"/>
</dbReference>
<dbReference type="PANTHER" id="PTHR43283:SF7">
    <property type="entry name" value="BETA-LACTAMASE-RELATED DOMAIN-CONTAINING PROTEIN"/>
    <property type="match status" value="1"/>
</dbReference>
<evidence type="ECO:0000313" key="4">
    <source>
        <dbReference type="Proteomes" id="UP001597237"/>
    </source>
</evidence>
<keyword evidence="4" id="KW-1185">Reference proteome</keyword>
<accession>A0ABW4N3R4</accession>
<dbReference type="InterPro" id="IPR001466">
    <property type="entry name" value="Beta-lactam-related"/>
</dbReference>
<feature type="compositionally biased region" description="Low complexity" evidence="1">
    <location>
        <begin position="10"/>
        <end position="26"/>
    </location>
</feature>
<evidence type="ECO:0000259" key="2">
    <source>
        <dbReference type="Pfam" id="PF00144"/>
    </source>
</evidence>
<evidence type="ECO:0000256" key="1">
    <source>
        <dbReference type="SAM" id="MobiDB-lite"/>
    </source>
</evidence>
<reference evidence="4" key="1">
    <citation type="journal article" date="2019" name="Int. J. Syst. Evol. Microbiol.">
        <title>The Global Catalogue of Microorganisms (GCM) 10K type strain sequencing project: providing services to taxonomists for standard genome sequencing and annotation.</title>
        <authorList>
            <consortium name="The Broad Institute Genomics Platform"/>
            <consortium name="The Broad Institute Genome Sequencing Center for Infectious Disease"/>
            <person name="Wu L."/>
            <person name="Ma J."/>
        </authorList>
    </citation>
    <scope>NUCLEOTIDE SEQUENCE [LARGE SCALE GENOMIC DNA]</scope>
    <source>
        <strain evidence="4">DFY28</strain>
    </source>
</reference>
<gene>
    <name evidence="3" type="ORF">ACFSC0_13765</name>
</gene>
<dbReference type="Proteomes" id="UP001597237">
    <property type="component" value="Unassembled WGS sequence"/>
</dbReference>
<dbReference type="EMBL" id="JBHUEY010000001">
    <property type="protein sequence ID" value="MFD1784468.1"/>
    <property type="molecule type" value="Genomic_DNA"/>
</dbReference>
<sequence>MPETLDTRPADAAPAAQAAPEARPSPSGSTWRHRGALAAAYKALYVATGRFTAGLSEAQLKADIFEGAPMGKIVDGMTAQIDDAAKTVSVSYADDMPPRIAAWRPVLGATQLPIGATAEAVKHLPNLPADVRPPSMDDLDWPNGDRNATAPGSARLEAVVEAAFEPGKYGGVTWGVAVLKGGKILSERYGRGYDMHTPQRTNSAAKSVAATVVGAAVKQGLLDIHARPVLPEWSRPGDPRGQITLNDLLHMASGLYTEAAGNPQQELYFGGAAAAERSALNIMDSPPGARWVYSGSDTILAIRALRAALGDDARHLRFPFEEVLWKIGMTRTVLEVDWNGDFLMSGDMWSTVRDMARFALLYAGGGVWNGERILPEDWPAYVATPAPAQPSYPDGRGYGAQFWLFGPGQGLPEGCYTAAGARGQYAMIVPEHDLIVVRRGFDLEPGFKLAKFVADVIEAVKAP</sequence>
<comment type="caution">
    <text evidence="3">The sequence shown here is derived from an EMBL/GenBank/DDBJ whole genome shotgun (WGS) entry which is preliminary data.</text>
</comment>
<protein>
    <submittedName>
        <fullName evidence="3">Serine hydrolase domain-containing protein</fullName>
        <ecNumber evidence="3">3.-.-.-</ecNumber>
    </submittedName>
</protein>
<keyword evidence="3" id="KW-0378">Hydrolase</keyword>
<dbReference type="Pfam" id="PF00144">
    <property type="entry name" value="Beta-lactamase"/>
    <property type="match status" value="1"/>
</dbReference>
<dbReference type="RefSeq" id="WP_377283586.1">
    <property type="nucleotide sequence ID" value="NZ_JBHRSI010000009.1"/>
</dbReference>
<dbReference type="InterPro" id="IPR050789">
    <property type="entry name" value="Diverse_Enzym_Activities"/>
</dbReference>